<dbReference type="SUPFAM" id="SSF53659">
    <property type="entry name" value="Isocitrate/Isopropylmalate dehydrogenase-like"/>
    <property type="match status" value="1"/>
</dbReference>
<dbReference type="FunFam" id="3.40.718.10:FF:000014">
    <property type="entry name" value="Isocitrate dehydrogenase (NAD(+))"/>
    <property type="match status" value="1"/>
</dbReference>
<dbReference type="InterPro" id="IPR024084">
    <property type="entry name" value="IsoPropMal-DH-like_dom"/>
</dbReference>
<feature type="domain" description="Isopropylmalate dehydrogenase-like" evidence="3">
    <location>
        <begin position="3"/>
        <end position="327"/>
    </location>
</feature>
<proteinExistence type="inferred from homology"/>
<dbReference type="PANTHER" id="PTHR11835">
    <property type="entry name" value="DECARBOXYLATING DEHYDROGENASES-ISOCITRATE, ISOPROPYLMALATE, TARTRATE"/>
    <property type="match status" value="1"/>
</dbReference>
<evidence type="ECO:0000256" key="2">
    <source>
        <dbReference type="ARBA" id="ARBA00023002"/>
    </source>
</evidence>
<dbReference type="STRING" id="1209989.TepRe1_0156"/>
<dbReference type="OrthoDB" id="9806254at2"/>
<dbReference type="PANTHER" id="PTHR11835:SF34">
    <property type="entry name" value="ISOCITRATE DEHYDROGENASE [NAD] SUBUNIT ALPHA, MITOCHONDRIAL"/>
    <property type="match status" value="1"/>
</dbReference>
<dbReference type="Proteomes" id="UP000010802">
    <property type="component" value="Chromosome"/>
</dbReference>
<evidence type="ECO:0000313" key="4">
    <source>
        <dbReference type="EMBL" id="CCP24857.1"/>
    </source>
</evidence>
<dbReference type="Gene3D" id="3.40.718.10">
    <property type="entry name" value="Isopropylmalate Dehydrogenase"/>
    <property type="match status" value="1"/>
</dbReference>
<dbReference type="GO" id="GO:0051287">
    <property type="term" value="F:NAD binding"/>
    <property type="evidence" value="ECO:0007669"/>
    <property type="project" value="InterPro"/>
</dbReference>
<dbReference type="EMBL" id="HF563609">
    <property type="protein sequence ID" value="CCP24857.1"/>
    <property type="molecule type" value="Genomic_DNA"/>
</dbReference>
<dbReference type="GO" id="GO:0000287">
    <property type="term" value="F:magnesium ion binding"/>
    <property type="evidence" value="ECO:0007669"/>
    <property type="project" value="InterPro"/>
</dbReference>
<accession>F4LSA2</accession>
<dbReference type="GO" id="GO:0006102">
    <property type="term" value="P:isocitrate metabolic process"/>
    <property type="evidence" value="ECO:0007669"/>
    <property type="project" value="TreeGrafter"/>
</dbReference>
<protein>
    <submittedName>
        <fullName evidence="4">Isocitrate dehydrogenase [NAD] catalytic subunit 5, mitochondrial</fullName>
        <ecNumber evidence="4">1.1.1.41</ecNumber>
    </submittedName>
</protein>
<dbReference type="RefSeq" id="WP_013777289.1">
    <property type="nucleotide sequence ID" value="NC_015519.1"/>
</dbReference>
<evidence type="ECO:0000313" key="5">
    <source>
        <dbReference type="Proteomes" id="UP000010802"/>
    </source>
</evidence>
<dbReference type="GO" id="GO:0004449">
    <property type="term" value="F:isocitrate dehydrogenase (NAD+) activity"/>
    <property type="evidence" value="ECO:0007669"/>
    <property type="project" value="UniProtKB-EC"/>
</dbReference>
<reference evidence="5" key="1">
    <citation type="journal article" date="2013" name="Genome Announc.">
        <title>First genome sequence of a syntrophic acetate-oxidizing bacterium, Tepidanaerobacter acetatoxydans strain Re1.</title>
        <authorList>
            <person name="Manzoor S."/>
            <person name="Bongcam-Rudloff E."/>
            <person name="Schnurer A."/>
            <person name="Muller B."/>
        </authorList>
    </citation>
    <scope>NUCLEOTIDE SEQUENCE [LARGE SCALE GENOMIC DNA]</scope>
    <source>
        <strain evidence="5">Re1</strain>
    </source>
</reference>
<dbReference type="AlphaFoldDB" id="F4LSA2"/>
<gene>
    <name evidence="4" type="primary">IDH</name>
    <name evidence="4" type="ordered locus">TEPIRE1_0168</name>
</gene>
<comment type="similarity">
    <text evidence="1">Belongs to the isocitrate and isopropylmalate dehydrogenases family.</text>
</comment>
<dbReference type="PROSITE" id="PS00470">
    <property type="entry name" value="IDH_IMDH"/>
    <property type="match status" value="1"/>
</dbReference>
<keyword evidence="5" id="KW-1185">Reference proteome</keyword>
<evidence type="ECO:0000256" key="1">
    <source>
        <dbReference type="ARBA" id="ARBA00007769"/>
    </source>
</evidence>
<evidence type="ECO:0000259" key="3">
    <source>
        <dbReference type="SMART" id="SM01329"/>
    </source>
</evidence>
<sequence>MHKITLIFGDGIGPEITEAVKTVIAAAGVDILWDVQEVGQKALKAYGNPLPDAAIESIKANKIALKGPVTTQIGNGFKSINVTLRQTFDLYANIRPVKSLPGVKTPFTGIDMVIFRENTEDLYAGIENVINEDRVEAIKAITRKASRRIAERAFEYAHQNNRKKVTAVHKANIMKKADGLFLEEVRKAADKYSDIAYDELIVDNACMKLVQQPQKFDVIVTENLYGDIISDLCAGLVGGLGVVPGMNVGEECMIFEAVHGSAPDIAGKNIANPLALLMSAVEMLKAIGETEAADSIQSAIYKLLKEGKCLTPDLGGSATTSEVAQELCRLVAN</sequence>
<dbReference type="KEGG" id="tep:TepRe1_0156"/>
<dbReference type="KEGG" id="tae:TepiRe1_0168"/>
<dbReference type="InterPro" id="IPR019818">
    <property type="entry name" value="IsoCit/isopropylmalate_DH_CS"/>
</dbReference>
<dbReference type="GO" id="GO:0006099">
    <property type="term" value="P:tricarboxylic acid cycle"/>
    <property type="evidence" value="ECO:0007669"/>
    <property type="project" value="TreeGrafter"/>
</dbReference>
<dbReference type="HOGENOM" id="CLU_031953_0_1_9"/>
<dbReference type="Pfam" id="PF00180">
    <property type="entry name" value="Iso_dh"/>
    <property type="match status" value="1"/>
</dbReference>
<dbReference type="SMART" id="SM01329">
    <property type="entry name" value="Iso_dh"/>
    <property type="match status" value="1"/>
</dbReference>
<name>F4LSA2_TEPAE</name>
<dbReference type="EC" id="1.1.1.41" evidence="4"/>
<accession>L0RZ82</accession>
<keyword evidence="2 4" id="KW-0560">Oxidoreductase</keyword>
<dbReference type="eggNOG" id="COG0473">
    <property type="taxonomic scope" value="Bacteria"/>
</dbReference>
<dbReference type="PATRIC" id="fig|1209989.3.peg.188"/>
<organism evidence="4 5">
    <name type="scientific">Tepidanaerobacter acetatoxydans (strain DSM 21804 / JCM 16047 / Re1)</name>
    <dbReference type="NCBI Taxonomy" id="1209989"/>
    <lineage>
        <taxon>Bacteria</taxon>
        <taxon>Bacillati</taxon>
        <taxon>Bacillota</taxon>
        <taxon>Clostridia</taxon>
        <taxon>Thermosediminibacterales</taxon>
        <taxon>Tepidanaerobacteraceae</taxon>
        <taxon>Tepidanaerobacter</taxon>
    </lineage>
</organism>